<proteinExistence type="predicted"/>
<protein>
    <submittedName>
        <fullName evidence="2">Uncharacterized protein</fullName>
    </submittedName>
</protein>
<name>A0A160P9L4_9HYPH</name>
<organism evidence="2 3">
    <name type="scientific">Methylorubrum populi</name>
    <dbReference type="NCBI Taxonomy" id="223967"/>
    <lineage>
        <taxon>Bacteria</taxon>
        <taxon>Pseudomonadati</taxon>
        <taxon>Pseudomonadota</taxon>
        <taxon>Alphaproteobacteria</taxon>
        <taxon>Hyphomicrobiales</taxon>
        <taxon>Methylobacteriaceae</taxon>
        <taxon>Methylorubrum</taxon>
    </lineage>
</organism>
<accession>A0A160P9L4</accession>
<evidence type="ECO:0000256" key="1">
    <source>
        <dbReference type="SAM" id="MobiDB-lite"/>
    </source>
</evidence>
<evidence type="ECO:0000313" key="3">
    <source>
        <dbReference type="Proteomes" id="UP000218288"/>
    </source>
</evidence>
<dbReference type="AlphaFoldDB" id="A0A160P9L4"/>
<feature type="region of interest" description="Disordered" evidence="1">
    <location>
        <begin position="1"/>
        <end position="48"/>
    </location>
</feature>
<gene>
    <name evidence="2" type="ORF">MPPM_0722</name>
</gene>
<reference evidence="2 3" key="1">
    <citation type="journal article" date="2016" name="Genome Announc.">
        <title>Complete Genome Sequence of Methylobacterium populi P-1M, Isolated from Pink-Pigmented Household Biofilm.</title>
        <authorList>
            <person name="Morohoshi T."/>
            <person name="Ikeda T."/>
        </authorList>
    </citation>
    <scope>NUCLEOTIDE SEQUENCE [LARGE SCALE GENOMIC DNA]</scope>
    <source>
        <strain evidence="2 3">P-1M</strain>
    </source>
</reference>
<sequence>MAEPHARLGHDGGVDQPGETGIEEGGKGTVFTQHHHAQRETRPETRVSRAPRLLVTIFRQTVAEPV</sequence>
<dbReference type="EMBL" id="AP014809">
    <property type="protein sequence ID" value="BAU89327.1"/>
    <property type="molecule type" value="Genomic_DNA"/>
</dbReference>
<feature type="compositionally biased region" description="Basic and acidic residues" evidence="1">
    <location>
        <begin position="38"/>
        <end position="47"/>
    </location>
</feature>
<evidence type="ECO:0000313" key="2">
    <source>
        <dbReference type="EMBL" id="BAU89327.1"/>
    </source>
</evidence>
<dbReference type="Proteomes" id="UP000218288">
    <property type="component" value="Chromosome"/>
</dbReference>
<feature type="compositionally biased region" description="Basic and acidic residues" evidence="1">
    <location>
        <begin position="1"/>
        <end position="13"/>
    </location>
</feature>